<evidence type="ECO:0000313" key="5">
    <source>
        <dbReference type="Proteomes" id="UP000256869"/>
    </source>
</evidence>
<dbReference type="Proteomes" id="UP000256869">
    <property type="component" value="Unassembled WGS sequence"/>
</dbReference>
<evidence type="ECO:0000259" key="3">
    <source>
        <dbReference type="Pfam" id="PF26079"/>
    </source>
</evidence>
<keyword evidence="5" id="KW-1185">Reference proteome</keyword>
<dbReference type="PANTHER" id="PTHR37829">
    <property type="entry name" value="PHAGE-LIKE ELEMENT PBSX PROTEIN XKDT"/>
    <property type="match status" value="1"/>
</dbReference>
<proteinExistence type="inferred from homology"/>
<protein>
    <submittedName>
        <fullName evidence="4">Putative phage protein gp47/JayE</fullName>
    </submittedName>
</protein>
<dbReference type="Pfam" id="PF26079">
    <property type="entry name" value="Baseplate_J_C"/>
    <property type="match status" value="1"/>
</dbReference>
<evidence type="ECO:0000313" key="4">
    <source>
        <dbReference type="EMBL" id="RED64677.1"/>
    </source>
</evidence>
<evidence type="ECO:0000256" key="1">
    <source>
        <dbReference type="ARBA" id="ARBA00038087"/>
    </source>
</evidence>
<name>A0A3D9ISP8_9BACL</name>
<gene>
    <name evidence="4" type="ORF">DFP95_10297</name>
</gene>
<organism evidence="4 5">
    <name type="scientific">Cohnella lupini</name>
    <dbReference type="NCBI Taxonomy" id="1294267"/>
    <lineage>
        <taxon>Bacteria</taxon>
        <taxon>Bacillati</taxon>
        <taxon>Bacillota</taxon>
        <taxon>Bacilli</taxon>
        <taxon>Bacillales</taxon>
        <taxon>Paenibacillaceae</taxon>
        <taxon>Cohnella</taxon>
    </lineage>
</organism>
<evidence type="ECO:0000259" key="2">
    <source>
        <dbReference type="Pfam" id="PF26078"/>
    </source>
</evidence>
<dbReference type="EMBL" id="QRDY01000002">
    <property type="protein sequence ID" value="RED64677.1"/>
    <property type="molecule type" value="Genomic_DNA"/>
</dbReference>
<dbReference type="InterPro" id="IPR052399">
    <property type="entry name" value="Phage_Baseplate_Assmbl_Protein"/>
</dbReference>
<feature type="domain" description="Baseplate J-like C-terminal" evidence="3">
    <location>
        <begin position="269"/>
        <end position="352"/>
    </location>
</feature>
<feature type="domain" description="Baseplate J-like central" evidence="2">
    <location>
        <begin position="185"/>
        <end position="261"/>
    </location>
</feature>
<comment type="similarity">
    <text evidence="1">Belongs to the Mu gp47/PBSX XkdT family.</text>
</comment>
<dbReference type="RefSeq" id="WP_115991454.1">
    <property type="nucleotide sequence ID" value="NZ_QRDY01000002.1"/>
</dbReference>
<dbReference type="AlphaFoldDB" id="A0A3D9ISP8"/>
<reference evidence="4 5" key="1">
    <citation type="submission" date="2018-07" db="EMBL/GenBank/DDBJ databases">
        <title>Genomic Encyclopedia of Type Strains, Phase III (KMG-III): the genomes of soil and plant-associated and newly described type strains.</title>
        <authorList>
            <person name="Whitman W."/>
        </authorList>
    </citation>
    <scope>NUCLEOTIDE SEQUENCE [LARGE SCALE GENOMIC DNA]</scope>
    <source>
        <strain evidence="4 5">CECT 8236</strain>
    </source>
</reference>
<sequence>MLRYENQTFETIIQRMLNNVQQDLDKREGSIIYDALAPAALELSELYAEMDRTMDLSFANTASGEYLDRRTEEFGVVRSLASKARRKGEFFNSSNLPTDVPVGSRFSIAKTNFIVLERQNIGEYILESEIAGIIGNQHFGSMLPIDYIENLASAVLSDVIIPGEDKESDGILRERFLEKVRRPGTSGNISDYIQWAQEIPGVGGVQVQPIWNGPGTVKVFVLNSEKRAPSTELVDEVQVYIAPIPSVGEGKAPIGARVTVAPAIEVPIHINVQVSLVSGAMLASVKTELEESLKDYFKQLAYNEPLLRTIRVSAIFLDNPNIVDFSALTLNGNGANIEMGMGQVAVLGTVSLHE</sequence>
<dbReference type="OrthoDB" id="2554267at2"/>
<dbReference type="InterPro" id="IPR058531">
    <property type="entry name" value="Baseplate_J_M"/>
</dbReference>
<dbReference type="InterPro" id="IPR058530">
    <property type="entry name" value="Baseplate_J-like_C"/>
</dbReference>
<dbReference type="PANTHER" id="PTHR37829:SF3">
    <property type="entry name" value="PROTEIN JAYE-RELATED"/>
    <property type="match status" value="1"/>
</dbReference>
<accession>A0A3D9ISP8</accession>
<comment type="caution">
    <text evidence="4">The sequence shown here is derived from an EMBL/GenBank/DDBJ whole genome shotgun (WGS) entry which is preliminary data.</text>
</comment>
<dbReference type="Pfam" id="PF26078">
    <property type="entry name" value="Baseplate_J_M"/>
    <property type="match status" value="1"/>
</dbReference>